<dbReference type="PANTHER" id="PTHR42718:SF9">
    <property type="entry name" value="MAJOR FACILITATOR SUPERFAMILY MULTIDRUG TRANSPORTER MFSC"/>
    <property type="match status" value="1"/>
</dbReference>
<dbReference type="RefSeq" id="WP_254588149.1">
    <property type="nucleotide sequence ID" value="NZ_JBHVBU010000032.1"/>
</dbReference>
<dbReference type="Pfam" id="PF07690">
    <property type="entry name" value="MFS_1"/>
    <property type="match status" value="1"/>
</dbReference>
<dbReference type="NCBIfam" id="TIGR00711">
    <property type="entry name" value="efflux_EmrB"/>
    <property type="match status" value="1"/>
</dbReference>
<dbReference type="InterPro" id="IPR004638">
    <property type="entry name" value="EmrB-like"/>
</dbReference>
<keyword evidence="3" id="KW-0813">Transport</keyword>
<keyword evidence="8" id="KW-0046">Antibiotic resistance</keyword>
<evidence type="ECO:0000256" key="4">
    <source>
        <dbReference type="ARBA" id="ARBA00022475"/>
    </source>
</evidence>
<feature type="domain" description="Major facilitator superfamily (MFS) profile" evidence="11">
    <location>
        <begin position="17"/>
        <end position="508"/>
    </location>
</feature>
<feature type="transmembrane region" description="Helical" evidence="10">
    <location>
        <begin position="367"/>
        <end position="390"/>
    </location>
</feature>
<evidence type="ECO:0000256" key="9">
    <source>
        <dbReference type="SAM" id="MobiDB-lite"/>
    </source>
</evidence>
<evidence type="ECO:0000313" key="12">
    <source>
        <dbReference type="EMBL" id="MFE7964192.1"/>
    </source>
</evidence>
<dbReference type="Gene3D" id="1.20.1250.20">
    <property type="entry name" value="MFS general substrate transporter like domains"/>
    <property type="match status" value="1"/>
</dbReference>
<dbReference type="PROSITE" id="PS50850">
    <property type="entry name" value="MFS"/>
    <property type="match status" value="1"/>
</dbReference>
<keyword evidence="6 10" id="KW-1133">Transmembrane helix</keyword>
<accession>A0ABW6JFP9</accession>
<evidence type="ECO:0000256" key="5">
    <source>
        <dbReference type="ARBA" id="ARBA00022692"/>
    </source>
</evidence>
<keyword evidence="4" id="KW-1003">Cell membrane</keyword>
<evidence type="ECO:0000256" key="1">
    <source>
        <dbReference type="ARBA" id="ARBA00004651"/>
    </source>
</evidence>
<comment type="caution">
    <text evidence="12">The sequence shown here is derived from an EMBL/GenBank/DDBJ whole genome shotgun (WGS) entry which is preliminary data.</text>
</comment>
<feature type="transmembrane region" description="Helical" evidence="10">
    <location>
        <begin position="172"/>
        <end position="193"/>
    </location>
</feature>
<protein>
    <submittedName>
        <fullName evidence="12">DHA2 family efflux MFS transporter permease subunit</fullName>
    </submittedName>
</protein>
<feature type="transmembrane region" description="Helical" evidence="10">
    <location>
        <begin position="235"/>
        <end position="252"/>
    </location>
</feature>
<feature type="transmembrane region" description="Helical" evidence="10">
    <location>
        <begin position="142"/>
        <end position="166"/>
    </location>
</feature>
<proteinExistence type="inferred from homology"/>
<dbReference type="PANTHER" id="PTHR42718">
    <property type="entry name" value="MAJOR FACILITATOR SUPERFAMILY MULTIDRUG TRANSPORTER MFSC"/>
    <property type="match status" value="1"/>
</dbReference>
<feature type="transmembrane region" description="Helical" evidence="10">
    <location>
        <begin position="112"/>
        <end position="130"/>
    </location>
</feature>
<evidence type="ECO:0000256" key="7">
    <source>
        <dbReference type="ARBA" id="ARBA00023136"/>
    </source>
</evidence>
<dbReference type="SUPFAM" id="SSF103473">
    <property type="entry name" value="MFS general substrate transporter"/>
    <property type="match status" value="1"/>
</dbReference>
<keyword evidence="13" id="KW-1185">Reference proteome</keyword>
<comment type="subcellular location">
    <subcellularLocation>
        <location evidence="1">Cell membrane</location>
        <topology evidence="1">Multi-pass membrane protein</topology>
    </subcellularLocation>
</comment>
<evidence type="ECO:0000256" key="2">
    <source>
        <dbReference type="ARBA" id="ARBA00008537"/>
    </source>
</evidence>
<evidence type="ECO:0000256" key="3">
    <source>
        <dbReference type="ARBA" id="ARBA00022448"/>
    </source>
</evidence>
<feature type="transmembrane region" description="Helical" evidence="10">
    <location>
        <begin position="336"/>
        <end position="355"/>
    </location>
</feature>
<dbReference type="Proteomes" id="UP001600650">
    <property type="component" value="Unassembled WGS sequence"/>
</dbReference>
<feature type="transmembrane region" description="Helical" evidence="10">
    <location>
        <begin position="86"/>
        <end position="106"/>
    </location>
</feature>
<name>A0ABW6JFP9_STRCE</name>
<dbReference type="CDD" id="cd17321">
    <property type="entry name" value="MFS_MMR_MDR_like"/>
    <property type="match status" value="1"/>
</dbReference>
<reference evidence="12 13" key="1">
    <citation type="submission" date="2024-09" db="EMBL/GenBank/DDBJ databases">
        <title>The Natural Products Discovery Center: Release of the First 8490 Sequenced Strains for Exploring Actinobacteria Biosynthetic Diversity.</title>
        <authorList>
            <person name="Kalkreuter E."/>
            <person name="Kautsar S.A."/>
            <person name="Yang D."/>
            <person name="Bader C.D."/>
            <person name="Teijaro C.N."/>
            <person name="Fluegel L."/>
            <person name="Davis C.M."/>
            <person name="Simpson J.R."/>
            <person name="Lauterbach L."/>
            <person name="Steele A.D."/>
            <person name="Gui C."/>
            <person name="Meng S."/>
            <person name="Li G."/>
            <person name="Viehrig K."/>
            <person name="Ye F."/>
            <person name="Su P."/>
            <person name="Kiefer A.F."/>
            <person name="Nichols A."/>
            <person name="Cepeda A.J."/>
            <person name="Yan W."/>
            <person name="Fan B."/>
            <person name="Jiang Y."/>
            <person name="Adhikari A."/>
            <person name="Zheng C.-J."/>
            <person name="Schuster L."/>
            <person name="Cowan T.M."/>
            <person name="Smanski M.J."/>
            <person name="Chevrette M.G."/>
            <person name="De Carvalho L.P.S."/>
            <person name="Shen B."/>
        </authorList>
    </citation>
    <scope>NUCLEOTIDE SEQUENCE [LARGE SCALE GENOMIC DNA]</scope>
    <source>
        <strain evidence="12 13">NPDC057399</strain>
    </source>
</reference>
<organism evidence="12 13">
    <name type="scientific">Streptomyces cellulosae</name>
    <dbReference type="NCBI Taxonomy" id="1968"/>
    <lineage>
        <taxon>Bacteria</taxon>
        <taxon>Bacillati</taxon>
        <taxon>Actinomycetota</taxon>
        <taxon>Actinomycetes</taxon>
        <taxon>Kitasatosporales</taxon>
        <taxon>Streptomycetaceae</taxon>
        <taxon>Streptomyces</taxon>
    </lineage>
</organism>
<dbReference type="InterPro" id="IPR011701">
    <property type="entry name" value="MFS"/>
</dbReference>
<feature type="transmembrane region" description="Helical" evidence="10">
    <location>
        <begin position="411"/>
        <end position="429"/>
    </location>
</feature>
<dbReference type="EMBL" id="JBHVBU010000032">
    <property type="protein sequence ID" value="MFE7964192.1"/>
    <property type="molecule type" value="Genomic_DNA"/>
</dbReference>
<evidence type="ECO:0000256" key="6">
    <source>
        <dbReference type="ARBA" id="ARBA00022989"/>
    </source>
</evidence>
<keyword evidence="5 10" id="KW-0812">Transmembrane</keyword>
<evidence type="ECO:0000256" key="10">
    <source>
        <dbReference type="SAM" id="Phobius"/>
    </source>
</evidence>
<comment type="similarity">
    <text evidence="2">Belongs to the major facilitator superfamily. EmrB family.</text>
</comment>
<dbReference type="InterPro" id="IPR020846">
    <property type="entry name" value="MFS_dom"/>
</dbReference>
<feature type="transmembrane region" description="Helical" evidence="10">
    <location>
        <begin position="307"/>
        <end position="324"/>
    </location>
</feature>
<gene>
    <name evidence="12" type="ORF">ACFU0X_14225</name>
</gene>
<feature type="transmembrane region" description="Helical" evidence="10">
    <location>
        <begin position="15"/>
        <end position="39"/>
    </location>
</feature>
<feature type="transmembrane region" description="Helical" evidence="10">
    <location>
        <begin position="205"/>
        <end position="223"/>
    </location>
</feature>
<evidence type="ECO:0000259" key="11">
    <source>
        <dbReference type="PROSITE" id="PS50850"/>
    </source>
</evidence>
<evidence type="ECO:0000256" key="8">
    <source>
        <dbReference type="ARBA" id="ARBA00023251"/>
    </source>
</evidence>
<evidence type="ECO:0000313" key="13">
    <source>
        <dbReference type="Proteomes" id="UP001600650"/>
    </source>
</evidence>
<feature type="transmembrane region" description="Helical" evidence="10">
    <location>
        <begin position="481"/>
        <end position="504"/>
    </location>
</feature>
<sequence length="535" mass="54647">MSASQQAAVGGRSRAAVVALACAGVFVAYLPVTTVAVSLPVLQRELGASTAQLSWVQDAFVLPVAALILTAGVVGDVLGRKKVFQAGMALCAVGASVSLCANSVQVVWAGQVLAGAGAAALLPVTLALISQAVPDPRERGKYIGYWTTCMMAAMVVGPLMAGTVVAHTGWRWIFLLTIPVALVTMVFAARLLTESRAAHGRGLDRPGQVTAAVAITALVYGVIEGGAASFTEPRTLVALVVALVAGVAFVLVERRSGTPMLDLSLFRSRPFTAAALVALVSFLGLIGFFFVLSLYLGMVQRLDTWDAGVRLVLVNIVSMVLGVVMGRVMGRVSPRVLITSGLLIAAAALVSMTTLDAGTPFWSLAWRLMLLGLGLGIAFPCITSTAVAAVEPRQAGMAAAGNNAFRQVGGALGPAVLGALLTTTATDALPGRLAESGVSDGVAERVVDAVREGGLGAASGPEFASVAGPVNSAVSEAFLEGLRFCLTVSSALLVLAAVAAVVLLRQRPGVRSGGTVVSRQDSPVERPTAAEQAGR</sequence>
<dbReference type="InterPro" id="IPR036259">
    <property type="entry name" value="MFS_trans_sf"/>
</dbReference>
<feature type="transmembrane region" description="Helical" evidence="10">
    <location>
        <begin position="59"/>
        <end position="79"/>
    </location>
</feature>
<feature type="region of interest" description="Disordered" evidence="9">
    <location>
        <begin position="512"/>
        <end position="535"/>
    </location>
</feature>
<keyword evidence="7 10" id="KW-0472">Membrane</keyword>
<feature type="transmembrane region" description="Helical" evidence="10">
    <location>
        <begin position="273"/>
        <end position="295"/>
    </location>
</feature>